<comment type="similarity">
    <text evidence="1 5 6">Belongs to the IPP transferase family.</text>
</comment>
<dbReference type="Proteomes" id="UP000001593">
    <property type="component" value="Unassembled WGS sequence"/>
</dbReference>
<dbReference type="AlphaFoldDB" id="A7S8N3"/>
<dbReference type="OMA" id="WGLHLKS"/>
<comment type="function">
    <text evidence="5">Catalyzes the transfer of a dimethylallyl group onto the adenine at position 37.</text>
</comment>
<dbReference type="HOGENOM" id="CLU_032616_2_1_1"/>
<protein>
    <recommendedName>
        <fullName evidence="5">tRNA dimethylallyltransferase</fullName>
        <ecNumber evidence="5">2.5.1.75</ecNumber>
    </recommendedName>
</protein>
<sequence length="420" mass="47957">MAAVTRAFPRLPVVVILGCTGTGKSKLAIEIGKRIGGEIISADSMQVYKGLDIITNKVTTEEMRECKHHMIDFVSPLNEFSVVDFRNMALPLIEEIKGRGKIPIVVGGTNYYIESLLWEILIDNDNKPPENSDVDDDGELQIVDPVMARRIHPNDTRKIARSLQVFEQHGRPHSELLAEQQSKDGGSAYGGPLRFDLTCVFWLHCEKEILNKRLDSRVDAMLDKGLVQELLEFHGSYNKLRQDDNSRYSEGIFQSIGFKEFHNFLVQQQKGDTVNSLIKEEDKKVFDECVEAMKAVTRRYAKKQTMWVKNRFLSRPIGSSPNVYELDATDLSSWESNVLDRGLGILENLLQDKQPSVDPIARIIRDQQSTHVQHTCEVCDNRVIIGDKNWASHLVSKSHKWHLKKQMKKSDKKETEKELR</sequence>
<evidence type="ECO:0000256" key="6">
    <source>
        <dbReference type="RuleBase" id="RU003785"/>
    </source>
</evidence>
<dbReference type="GO" id="GO:0006400">
    <property type="term" value="P:tRNA modification"/>
    <property type="evidence" value="ECO:0000318"/>
    <property type="project" value="GO_Central"/>
</dbReference>
<dbReference type="PhylomeDB" id="A7S8N3"/>
<keyword evidence="5" id="KW-0819">tRNA processing</keyword>
<organism evidence="8 9">
    <name type="scientific">Nematostella vectensis</name>
    <name type="common">Starlet sea anemone</name>
    <dbReference type="NCBI Taxonomy" id="45351"/>
    <lineage>
        <taxon>Eukaryota</taxon>
        <taxon>Metazoa</taxon>
        <taxon>Cnidaria</taxon>
        <taxon>Anthozoa</taxon>
        <taxon>Hexacorallia</taxon>
        <taxon>Actiniaria</taxon>
        <taxon>Edwardsiidae</taxon>
        <taxon>Nematostella</taxon>
    </lineage>
</organism>
<dbReference type="InterPro" id="IPR027417">
    <property type="entry name" value="P-loop_NTPase"/>
</dbReference>
<dbReference type="InterPro" id="IPR030666">
    <property type="entry name" value="IPP_transferase_euk"/>
</dbReference>
<dbReference type="SUPFAM" id="SSF52540">
    <property type="entry name" value="P-loop containing nucleoside triphosphate hydrolases"/>
    <property type="match status" value="2"/>
</dbReference>
<dbReference type="PIRSF" id="PIRSF039110">
    <property type="entry name" value="IPP_transferase"/>
    <property type="match status" value="1"/>
</dbReference>
<feature type="compositionally biased region" description="Basic and acidic residues" evidence="7">
    <location>
        <begin position="408"/>
        <end position="420"/>
    </location>
</feature>
<dbReference type="Pfam" id="PF01715">
    <property type="entry name" value="IPPT"/>
    <property type="match status" value="1"/>
</dbReference>
<keyword evidence="3 5" id="KW-0547">Nucleotide-binding</keyword>
<dbReference type="HAMAP" id="MF_00185">
    <property type="entry name" value="IPP_trans"/>
    <property type="match status" value="1"/>
</dbReference>
<dbReference type="InParanoid" id="A7S8N3"/>
<dbReference type="Gene3D" id="3.30.160.60">
    <property type="entry name" value="Classic Zinc Finger"/>
    <property type="match status" value="1"/>
</dbReference>
<gene>
    <name evidence="8" type="ORF">NEMVEDRAFT_v1g235110</name>
</gene>
<dbReference type="PANTHER" id="PTHR11088">
    <property type="entry name" value="TRNA DIMETHYLALLYLTRANSFERASE"/>
    <property type="match status" value="1"/>
</dbReference>
<dbReference type="EC" id="2.5.1.75" evidence="5"/>
<dbReference type="GO" id="GO:0005524">
    <property type="term" value="F:ATP binding"/>
    <property type="evidence" value="ECO:0007669"/>
    <property type="project" value="UniProtKB-UniRule"/>
</dbReference>
<dbReference type="NCBIfam" id="TIGR00174">
    <property type="entry name" value="miaA"/>
    <property type="match status" value="1"/>
</dbReference>
<evidence type="ECO:0000256" key="3">
    <source>
        <dbReference type="ARBA" id="ARBA00022741"/>
    </source>
</evidence>
<feature type="region of interest" description="Disordered" evidence="7">
    <location>
        <begin position="401"/>
        <end position="420"/>
    </location>
</feature>
<dbReference type="eggNOG" id="KOG1384">
    <property type="taxonomic scope" value="Eukaryota"/>
</dbReference>
<reference evidence="8 9" key="1">
    <citation type="journal article" date="2007" name="Science">
        <title>Sea anemone genome reveals ancestral eumetazoan gene repertoire and genomic organization.</title>
        <authorList>
            <person name="Putnam N.H."/>
            <person name="Srivastava M."/>
            <person name="Hellsten U."/>
            <person name="Dirks B."/>
            <person name="Chapman J."/>
            <person name="Salamov A."/>
            <person name="Terry A."/>
            <person name="Shapiro H."/>
            <person name="Lindquist E."/>
            <person name="Kapitonov V.V."/>
            <person name="Jurka J."/>
            <person name="Genikhovich G."/>
            <person name="Grigoriev I.V."/>
            <person name="Lucas S.M."/>
            <person name="Steele R.E."/>
            <person name="Finnerty J.R."/>
            <person name="Technau U."/>
            <person name="Martindale M.Q."/>
            <person name="Rokhsar D.S."/>
        </authorList>
    </citation>
    <scope>NUCLEOTIDE SEQUENCE [LARGE SCALE GENOMIC DNA]</scope>
    <source>
        <strain evidence="9">CH2 X CH6</strain>
    </source>
</reference>
<comment type="catalytic activity">
    <reaction evidence="5">
        <text>adenosine(37) in tRNA + dimethylallyl diphosphate = N(6)-dimethylallyladenosine(37) in tRNA + diphosphate</text>
        <dbReference type="Rhea" id="RHEA:26482"/>
        <dbReference type="Rhea" id="RHEA-COMP:10162"/>
        <dbReference type="Rhea" id="RHEA-COMP:10375"/>
        <dbReference type="ChEBI" id="CHEBI:33019"/>
        <dbReference type="ChEBI" id="CHEBI:57623"/>
        <dbReference type="ChEBI" id="CHEBI:74411"/>
        <dbReference type="ChEBI" id="CHEBI:74415"/>
        <dbReference type="EC" id="2.5.1.75"/>
    </reaction>
</comment>
<dbReference type="PANTHER" id="PTHR11088:SF89">
    <property type="entry name" value="TRNA DIMETHYLALLYLTRANSFERASE"/>
    <property type="match status" value="1"/>
</dbReference>
<evidence type="ECO:0000256" key="7">
    <source>
        <dbReference type="SAM" id="MobiDB-lite"/>
    </source>
</evidence>
<dbReference type="Gene3D" id="3.40.50.300">
    <property type="entry name" value="P-loop containing nucleotide triphosphate hydrolases"/>
    <property type="match status" value="1"/>
</dbReference>
<evidence type="ECO:0000256" key="4">
    <source>
        <dbReference type="ARBA" id="ARBA00022840"/>
    </source>
</evidence>
<evidence type="ECO:0000256" key="2">
    <source>
        <dbReference type="ARBA" id="ARBA00022679"/>
    </source>
</evidence>
<keyword evidence="4 5" id="KW-0067">ATP-binding</keyword>
<evidence type="ECO:0000313" key="9">
    <source>
        <dbReference type="Proteomes" id="UP000001593"/>
    </source>
</evidence>
<dbReference type="EMBL" id="DS469599">
    <property type="protein sequence ID" value="EDO39856.1"/>
    <property type="molecule type" value="Genomic_DNA"/>
</dbReference>
<evidence type="ECO:0000313" key="8">
    <source>
        <dbReference type="EMBL" id="EDO39856.1"/>
    </source>
</evidence>
<dbReference type="Gene3D" id="1.10.20.140">
    <property type="match status" value="1"/>
</dbReference>
<dbReference type="FunFam" id="1.10.20.140:FF:000020">
    <property type="match status" value="1"/>
</dbReference>
<dbReference type="GO" id="GO:0052381">
    <property type="term" value="F:tRNA dimethylallyltransferase activity"/>
    <property type="evidence" value="ECO:0000318"/>
    <property type="project" value="GO_Central"/>
</dbReference>
<evidence type="ECO:0000256" key="5">
    <source>
        <dbReference type="PIRNR" id="PIRNR039110"/>
    </source>
</evidence>
<dbReference type="GO" id="GO:0005739">
    <property type="term" value="C:mitochondrion"/>
    <property type="evidence" value="ECO:0000318"/>
    <property type="project" value="GO_Central"/>
</dbReference>
<keyword evidence="9" id="KW-1185">Reference proteome</keyword>
<evidence type="ECO:0000256" key="1">
    <source>
        <dbReference type="ARBA" id="ARBA00005842"/>
    </source>
</evidence>
<keyword evidence="5" id="KW-0963">Cytoplasm</keyword>
<proteinExistence type="inferred from homology"/>
<dbReference type="STRING" id="45351.A7S8N3"/>
<dbReference type="InterPro" id="IPR039657">
    <property type="entry name" value="Dimethylallyltransferase"/>
</dbReference>
<accession>A7S8N3</accession>
<name>A7S8N3_NEMVE</name>
<dbReference type="InterPro" id="IPR018022">
    <property type="entry name" value="IPT"/>
</dbReference>
<keyword evidence="2 5" id="KW-0808">Transferase</keyword>